<dbReference type="EMBL" id="JAQOUE010000001">
    <property type="protein sequence ID" value="MDT7042312.1"/>
    <property type="molecule type" value="Genomic_DNA"/>
</dbReference>
<feature type="region of interest" description="Disordered" evidence="9">
    <location>
        <begin position="49"/>
        <end position="202"/>
    </location>
</feature>
<comment type="function">
    <text evidence="7 8">One of the essential components for the initiation of protein synthesis. Protects formylmethionyl-tRNA from spontaneous hydrolysis and promotes its binding to the 30S ribosomal subunits. Also involved in the hydrolysis of GTP during the formation of the 70S ribosomal complex.</text>
</comment>
<dbReference type="SUPFAM" id="SSF50447">
    <property type="entry name" value="Translation proteins"/>
    <property type="match status" value="2"/>
</dbReference>
<evidence type="ECO:0000256" key="4">
    <source>
        <dbReference type="ARBA" id="ARBA00022741"/>
    </source>
</evidence>
<dbReference type="Pfam" id="PF22042">
    <property type="entry name" value="EF-G_D2"/>
    <property type="match status" value="1"/>
</dbReference>
<keyword evidence="5 7" id="KW-0648">Protein biosynthesis</keyword>
<dbReference type="InterPro" id="IPR015760">
    <property type="entry name" value="TIF_IF2"/>
</dbReference>
<dbReference type="InterPro" id="IPR053905">
    <property type="entry name" value="EF-G-like_DII"/>
</dbReference>
<feature type="compositionally biased region" description="Basic and acidic residues" evidence="9">
    <location>
        <begin position="79"/>
        <end position="96"/>
    </location>
</feature>
<keyword evidence="6 7" id="KW-0342">GTP-binding</keyword>
<feature type="binding site" evidence="7">
    <location>
        <begin position="388"/>
        <end position="392"/>
    </location>
    <ligand>
        <name>GTP</name>
        <dbReference type="ChEBI" id="CHEBI:37565"/>
    </ligand>
</feature>
<dbReference type="InterPro" id="IPR023115">
    <property type="entry name" value="TIF_IF2_dom3"/>
</dbReference>
<dbReference type="Pfam" id="PF11987">
    <property type="entry name" value="IF-2"/>
    <property type="match status" value="1"/>
</dbReference>
<evidence type="ECO:0000256" key="1">
    <source>
        <dbReference type="ARBA" id="ARBA00007733"/>
    </source>
</evidence>
<feature type="binding site" evidence="7">
    <location>
        <begin position="442"/>
        <end position="445"/>
    </location>
    <ligand>
        <name>GTP</name>
        <dbReference type="ChEBI" id="CHEBI:37565"/>
    </ligand>
</feature>
<dbReference type="InterPro" id="IPR036925">
    <property type="entry name" value="TIF_IF2_dom3_sf"/>
</dbReference>
<dbReference type="NCBIfam" id="TIGR00231">
    <property type="entry name" value="small_GTP"/>
    <property type="match status" value="1"/>
</dbReference>
<dbReference type="SUPFAM" id="SSF52156">
    <property type="entry name" value="Initiation factor IF2/eIF5b, domain 3"/>
    <property type="match status" value="1"/>
</dbReference>
<dbReference type="InterPro" id="IPR006847">
    <property type="entry name" value="IF2_N"/>
</dbReference>
<evidence type="ECO:0000313" key="11">
    <source>
        <dbReference type="EMBL" id="MDT7042312.1"/>
    </source>
</evidence>
<evidence type="ECO:0000256" key="6">
    <source>
        <dbReference type="ARBA" id="ARBA00023134"/>
    </source>
</evidence>
<dbReference type="GO" id="GO:0003743">
    <property type="term" value="F:translation initiation factor activity"/>
    <property type="evidence" value="ECO:0007669"/>
    <property type="project" value="UniProtKB-KW"/>
</dbReference>
<dbReference type="InterPro" id="IPR044145">
    <property type="entry name" value="IF2_II"/>
</dbReference>
<dbReference type="InterPro" id="IPR000178">
    <property type="entry name" value="TF_IF2_bacterial-like"/>
</dbReference>
<dbReference type="RefSeq" id="WP_313832695.1">
    <property type="nucleotide sequence ID" value="NZ_JAQOUE010000001.1"/>
</dbReference>
<sequence length="835" mass="90395">MRVYELAKQLGIESKVLIPELNRLDIAASSHSNTLSDEDVQKALTAFGSTQVSSVIPSSGKSERATKRVKKSSSRTGKSRQESVEEEAPAKPERKHILIKRKRDEDETPEPETPEEEERDTLAPVGETDSSIETPLPPELAAVTEALDSPHPTPEDSLQDVQIPAASPDQESSVASKKHEASTEEKLSEDEKPKKSKKSGKVRDEALFAAKYEDAARWQDLRPLPTLRREERSRHVPSSTTAEITKPRKKTIKLHSGITVKEYAEQLGQRSGDIIKKLMEMGVVLNLNQPMDLDAGVLIAEGFGIHVEVSVEKEGEALLEEVLESTGDVELVPRAPVVTIMGHVDHGKTSLLDAIRQSNVTDQESGGITQHIGAYSVSVGEKKVTFLDTPGHEAFTAMRARGAQATDIVVLVVAADDGVMPQTLEAAHHAQAANVPIIVAVNKIDKPGANPDRVKQGLSDQGLIPEAWGGQTIFVEVSAKEKQGLDTLLEMILLQAEVMELKADIAQFPKGVVLEAKLDRGRGPVATVLVQSGILKVGAPYVVGTTSGRVRAMLSHDGKKLKEARPSTPVEVIGLLALPAAGDQFVVVKDERMAREVAEDRKHKQRTAELGTGTTRMTLDDLYSKGADLGKKDLSVLVKADAQGSLGALCESIQKIQSDLVNLQVLHSGVGGITESDVLLASASKAMIVGFHVRPEPKASALAEREGVEIRLHTIIYNAIADVRAAAEGMLEPTLVERVLGRAEVREVFTIPKIGTIAGCYVNDGHMARASEGVRVLRDHVVVYDGKLGSLRRFKDDVREVQQGYECGIAVENFNDIKVGDIIEAYVFDKEAAKL</sequence>
<dbReference type="InterPro" id="IPR005225">
    <property type="entry name" value="Small_GTP-bd"/>
</dbReference>
<evidence type="ECO:0000256" key="7">
    <source>
        <dbReference type="HAMAP-Rule" id="MF_00100"/>
    </source>
</evidence>
<feature type="compositionally biased region" description="Acidic residues" evidence="9">
    <location>
        <begin position="106"/>
        <end position="119"/>
    </location>
</feature>
<dbReference type="Gene3D" id="3.40.50.10050">
    <property type="entry name" value="Translation initiation factor IF- 2, domain 3"/>
    <property type="match status" value="1"/>
</dbReference>
<gene>
    <name evidence="7 11" type="primary">infB</name>
    <name evidence="11" type="ORF">PPG34_08105</name>
</gene>
<evidence type="ECO:0000256" key="3">
    <source>
        <dbReference type="ARBA" id="ARBA00022540"/>
    </source>
</evidence>
<evidence type="ECO:0000256" key="2">
    <source>
        <dbReference type="ARBA" id="ARBA00020675"/>
    </source>
</evidence>
<dbReference type="Pfam" id="PF00009">
    <property type="entry name" value="GTP_EFTU"/>
    <property type="match status" value="1"/>
</dbReference>
<dbReference type="PANTHER" id="PTHR43381:SF5">
    <property type="entry name" value="TR-TYPE G DOMAIN-CONTAINING PROTEIN"/>
    <property type="match status" value="1"/>
</dbReference>
<keyword evidence="4 7" id="KW-0547">Nucleotide-binding</keyword>
<evidence type="ECO:0000256" key="8">
    <source>
        <dbReference type="RuleBase" id="RU000644"/>
    </source>
</evidence>
<reference evidence="11 12" key="1">
    <citation type="journal article" date="2023" name="ISME J.">
        <title>Cultivation and genomic characterization of novel and ubiquitous marine nitrite-oxidizing bacteria from the Nitrospirales.</title>
        <authorList>
            <person name="Mueller A.J."/>
            <person name="Daebeler A."/>
            <person name="Herbold C.W."/>
            <person name="Kirkegaard R.H."/>
            <person name="Daims H."/>
        </authorList>
    </citation>
    <scope>NUCLEOTIDE SEQUENCE [LARGE SCALE GENOMIC DNA]</scope>
    <source>
        <strain evidence="11 12">EB</strain>
    </source>
</reference>
<dbReference type="InterPro" id="IPR009000">
    <property type="entry name" value="Transl_B-barrel_sf"/>
</dbReference>
<dbReference type="CDD" id="cd03692">
    <property type="entry name" value="mtIF2_IVc"/>
    <property type="match status" value="1"/>
</dbReference>
<comment type="similarity">
    <text evidence="1 7 8">Belongs to the TRAFAC class translation factor GTPase superfamily. Classic translation factor GTPase family. IF-2 subfamily.</text>
</comment>
<comment type="caution">
    <text evidence="11">The sequence shown here is derived from an EMBL/GenBank/DDBJ whole genome shotgun (WGS) entry which is preliminary data.</text>
</comment>
<organism evidence="11 12">
    <name type="scientific">Candidatus Nitronereus thalassa</name>
    <dbReference type="NCBI Taxonomy" id="3020898"/>
    <lineage>
        <taxon>Bacteria</taxon>
        <taxon>Pseudomonadati</taxon>
        <taxon>Nitrospirota</taxon>
        <taxon>Nitrospiria</taxon>
        <taxon>Nitrospirales</taxon>
        <taxon>Nitrospiraceae</taxon>
        <taxon>Candidatus Nitronereus</taxon>
    </lineage>
</organism>
<dbReference type="SUPFAM" id="SSF52540">
    <property type="entry name" value="P-loop containing nucleoside triphosphate hydrolases"/>
    <property type="match status" value="1"/>
</dbReference>
<keyword evidence="7" id="KW-0963">Cytoplasm</keyword>
<accession>A0ABU3K7B4</accession>
<feature type="compositionally biased region" description="Basic and acidic residues" evidence="9">
    <location>
        <begin position="177"/>
        <end position="193"/>
    </location>
</feature>
<feature type="domain" description="Tr-type G" evidence="10">
    <location>
        <begin position="333"/>
        <end position="502"/>
    </location>
</feature>
<feature type="binding site" evidence="7">
    <location>
        <begin position="342"/>
        <end position="349"/>
    </location>
    <ligand>
        <name>GTP</name>
        <dbReference type="ChEBI" id="CHEBI:37565"/>
    </ligand>
</feature>
<dbReference type="PROSITE" id="PS01176">
    <property type="entry name" value="IF2"/>
    <property type="match status" value="1"/>
</dbReference>
<protein>
    <recommendedName>
        <fullName evidence="2 7">Translation initiation factor IF-2</fullName>
    </recommendedName>
</protein>
<evidence type="ECO:0000259" key="10">
    <source>
        <dbReference type="PROSITE" id="PS51722"/>
    </source>
</evidence>
<dbReference type="Gene3D" id="1.10.10.2480">
    <property type="match status" value="1"/>
</dbReference>
<feature type="region of interest" description="G-domain" evidence="7">
    <location>
        <begin position="336"/>
        <end position="484"/>
    </location>
</feature>
<dbReference type="PROSITE" id="PS51722">
    <property type="entry name" value="G_TR_2"/>
    <property type="match status" value="1"/>
</dbReference>
<dbReference type="PANTHER" id="PTHR43381">
    <property type="entry name" value="TRANSLATION INITIATION FACTOR IF-2-RELATED"/>
    <property type="match status" value="1"/>
</dbReference>
<comment type="subcellular location">
    <subcellularLocation>
        <location evidence="7">Cytoplasm</location>
    </subcellularLocation>
</comment>
<dbReference type="CDD" id="cd03702">
    <property type="entry name" value="IF2_mtIF2_II"/>
    <property type="match status" value="1"/>
</dbReference>
<dbReference type="Gene3D" id="3.40.50.300">
    <property type="entry name" value="P-loop containing nucleotide triphosphate hydrolases"/>
    <property type="match status" value="1"/>
</dbReference>
<dbReference type="Gene3D" id="2.40.30.10">
    <property type="entry name" value="Translation factors"/>
    <property type="match status" value="2"/>
</dbReference>
<keyword evidence="12" id="KW-1185">Reference proteome</keyword>
<dbReference type="InterPro" id="IPR000795">
    <property type="entry name" value="T_Tr_GTP-bd_dom"/>
</dbReference>
<proteinExistence type="inferred from homology"/>
<dbReference type="Pfam" id="PF04760">
    <property type="entry name" value="IF2_N"/>
    <property type="match status" value="2"/>
</dbReference>
<dbReference type="HAMAP" id="MF_00100_B">
    <property type="entry name" value="IF_2_B"/>
    <property type="match status" value="1"/>
</dbReference>
<evidence type="ECO:0000256" key="9">
    <source>
        <dbReference type="SAM" id="MobiDB-lite"/>
    </source>
</evidence>
<evidence type="ECO:0000256" key="5">
    <source>
        <dbReference type="ARBA" id="ARBA00022917"/>
    </source>
</evidence>
<dbReference type="CDD" id="cd01887">
    <property type="entry name" value="IF2_eIF5B"/>
    <property type="match status" value="1"/>
</dbReference>
<dbReference type="PRINTS" id="PR00449">
    <property type="entry name" value="RASTRNSFRMNG"/>
</dbReference>
<name>A0ABU3K7B4_9BACT</name>
<keyword evidence="3 7" id="KW-0396">Initiation factor</keyword>
<dbReference type="Proteomes" id="UP001250932">
    <property type="component" value="Unassembled WGS sequence"/>
</dbReference>
<dbReference type="InterPro" id="IPR027417">
    <property type="entry name" value="P-loop_NTPase"/>
</dbReference>
<evidence type="ECO:0000313" key="12">
    <source>
        <dbReference type="Proteomes" id="UP001250932"/>
    </source>
</evidence>
<feature type="compositionally biased region" description="Polar residues" evidence="9">
    <location>
        <begin position="49"/>
        <end position="60"/>
    </location>
</feature>
<dbReference type="NCBIfam" id="TIGR00487">
    <property type="entry name" value="IF-2"/>
    <property type="match status" value="1"/>
</dbReference>